<proteinExistence type="inferred from homology"/>
<reference evidence="22 23" key="1">
    <citation type="submission" date="2017-06" db="EMBL/GenBank/DDBJ databases">
        <title>Ant-infecting Ophiocordyceps genomes reveal a high diversity of potential behavioral manipulation genes and a possible major role for enterotoxins.</title>
        <authorList>
            <person name="De Bekker C."/>
            <person name="Evans H.C."/>
            <person name="Brachmann A."/>
            <person name="Hughes D.P."/>
        </authorList>
    </citation>
    <scope>NUCLEOTIDE SEQUENCE [LARGE SCALE GENOMIC DNA]</scope>
    <source>
        <strain evidence="22 23">Map64</strain>
    </source>
</reference>
<dbReference type="GO" id="GO:0005886">
    <property type="term" value="C:plasma membrane"/>
    <property type="evidence" value="ECO:0007669"/>
    <property type="project" value="TreeGrafter"/>
</dbReference>
<keyword evidence="8 17" id="KW-0106">Calcium</keyword>
<evidence type="ECO:0000256" key="2">
    <source>
        <dbReference type="ARBA" id="ARBA00022448"/>
    </source>
</evidence>
<feature type="transmembrane region" description="Helical" evidence="17">
    <location>
        <begin position="905"/>
        <end position="926"/>
    </location>
</feature>
<evidence type="ECO:0000259" key="20">
    <source>
        <dbReference type="Pfam" id="PF00689"/>
    </source>
</evidence>
<dbReference type="SFLD" id="SFLDG00002">
    <property type="entry name" value="C1.7:_P-type_atpase_like"/>
    <property type="match status" value="1"/>
</dbReference>
<dbReference type="InterPro" id="IPR008250">
    <property type="entry name" value="ATPase_P-typ_transduc_dom_A_sf"/>
</dbReference>
<dbReference type="Gene3D" id="1.20.1110.10">
    <property type="entry name" value="Calcium-transporting ATPase, transmembrane domain"/>
    <property type="match status" value="1"/>
</dbReference>
<dbReference type="InterPro" id="IPR044492">
    <property type="entry name" value="P_typ_ATPase_HD_dom"/>
</dbReference>
<feature type="compositionally biased region" description="Low complexity" evidence="18">
    <location>
        <begin position="534"/>
        <end position="547"/>
    </location>
</feature>
<evidence type="ECO:0000256" key="10">
    <source>
        <dbReference type="ARBA" id="ARBA00022842"/>
    </source>
</evidence>
<dbReference type="SFLD" id="SFLDF00027">
    <property type="entry name" value="p-type_atpase"/>
    <property type="match status" value="1"/>
</dbReference>
<dbReference type="GO" id="GO:0005524">
    <property type="term" value="F:ATP binding"/>
    <property type="evidence" value="ECO:0007669"/>
    <property type="project" value="UniProtKB-KW"/>
</dbReference>
<dbReference type="InterPro" id="IPR023299">
    <property type="entry name" value="ATPase_P-typ_cyto_dom_N"/>
</dbReference>
<dbReference type="EMBL" id="NJET01000018">
    <property type="protein sequence ID" value="PHH65364.1"/>
    <property type="molecule type" value="Genomic_DNA"/>
</dbReference>
<dbReference type="EC" id="7.2.2.10" evidence="17"/>
<feature type="domain" description="Cation-transporting P-type ATPase N-terminal" evidence="21">
    <location>
        <begin position="173"/>
        <end position="214"/>
    </location>
</feature>
<keyword evidence="23" id="KW-1185">Reference proteome</keyword>
<name>A0A2C5YEF5_9HYPO</name>
<dbReference type="Gene3D" id="3.40.50.1000">
    <property type="entry name" value="HAD superfamily/HAD-like"/>
    <property type="match status" value="1"/>
</dbReference>
<protein>
    <recommendedName>
        <fullName evidence="17">Calcium-transporting ATPase</fullName>
        <ecNumber evidence="17">7.2.2.10</ecNumber>
    </recommendedName>
</protein>
<keyword evidence="5 17" id="KW-0812">Transmembrane</keyword>
<comment type="function">
    <text evidence="17">Catalyzes the hydrolysis of ATP coupled with the transport of calcium.</text>
</comment>
<feature type="transmembrane region" description="Helical" evidence="17">
    <location>
        <begin position="235"/>
        <end position="254"/>
    </location>
</feature>
<dbReference type="OrthoDB" id="3352408at2759"/>
<evidence type="ECO:0000256" key="11">
    <source>
        <dbReference type="ARBA" id="ARBA00022967"/>
    </source>
</evidence>
<feature type="transmembrane region" description="Helical" evidence="17">
    <location>
        <begin position="932"/>
        <end position="953"/>
    </location>
</feature>
<dbReference type="GO" id="GO:0016887">
    <property type="term" value="F:ATP hydrolysis activity"/>
    <property type="evidence" value="ECO:0007669"/>
    <property type="project" value="InterPro"/>
</dbReference>
<evidence type="ECO:0000259" key="21">
    <source>
        <dbReference type="Pfam" id="PF00690"/>
    </source>
</evidence>
<dbReference type="GO" id="GO:0005774">
    <property type="term" value="C:vacuolar membrane"/>
    <property type="evidence" value="ECO:0007669"/>
    <property type="project" value="UniProtKB-SubCell"/>
</dbReference>
<evidence type="ECO:0000256" key="13">
    <source>
        <dbReference type="ARBA" id="ARBA00023065"/>
    </source>
</evidence>
<feature type="domain" description="P-type ATPase A" evidence="19">
    <location>
        <begin position="269"/>
        <end position="376"/>
    </location>
</feature>
<dbReference type="Pfam" id="PF08282">
    <property type="entry name" value="Hydrolase_3"/>
    <property type="match status" value="1"/>
</dbReference>
<evidence type="ECO:0000256" key="6">
    <source>
        <dbReference type="ARBA" id="ARBA00022723"/>
    </source>
</evidence>
<dbReference type="Gene3D" id="3.40.1110.10">
    <property type="entry name" value="Calcium-transporting ATPase, cytoplasmic domain N"/>
    <property type="match status" value="1"/>
</dbReference>
<feature type="region of interest" description="Disordered" evidence="18">
    <location>
        <begin position="534"/>
        <end position="554"/>
    </location>
</feature>
<dbReference type="FunFam" id="2.70.150.10:FF:000028">
    <property type="entry name" value="Calcium-transporting ATPase"/>
    <property type="match status" value="1"/>
</dbReference>
<gene>
    <name evidence="22" type="ORF">CDD81_2468</name>
</gene>
<evidence type="ECO:0000256" key="7">
    <source>
        <dbReference type="ARBA" id="ARBA00022741"/>
    </source>
</evidence>
<dbReference type="Pfam" id="PF13246">
    <property type="entry name" value="Cation_ATPase"/>
    <property type="match status" value="1"/>
</dbReference>
<accession>A0A2C5YEF5</accession>
<comment type="similarity">
    <text evidence="17">Belongs to the cation transport ATPase (P-type) (TC 3.A.3) family.</text>
</comment>
<feature type="transmembrane region" description="Helical" evidence="17">
    <location>
        <begin position="399"/>
        <end position="420"/>
    </location>
</feature>
<dbReference type="InterPro" id="IPR023214">
    <property type="entry name" value="HAD_sf"/>
</dbReference>
<dbReference type="PANTHER" id="PTHR24093">
    <property type="entry name" value="CATION TRANSPORTING ATPASE"/>
    <property type="match status" value="1"/>
</dbReference>
<dbReference type="InterPro" id="IPR001757">
    <property type="entry name" value="P_typ_ATPase"/>
</dbReference>
<feature type="domain" description="Cation-transporting P-type ATPase C-terminal" evidence="20">
    <location>
        <begin position="931"/>
        <end position="1101"/>
    </location>
</feature>
<comment type="caution">
    <text evidence="22">The sequence shown here is derived from an EMBL/GenBank/DDBJ whole genome shotgun (WGS) entry which is preliminary data.</text>
</comment>
<dbReference type="SUPFAM" id="SSF81665">
    <property type="entry name" value="Calcium ATPase, transmembrane domain M"/>
    <property type="match status" value="1"/>
</dbReference>
<dbReference type="InterPro" id="IPR059000">
    <property type="entry name" value="ATPase_P-type_domA"/>
</dbReference>
<evidence type="ECO:0000256" key="8">
    <source>
        <dbReference type="ARBA" id="ARBA00022837"/>
    </source>
</evidence>
<dbReference type="Pfam" id="PF00689">
    <property type="entry name" value="Cation_ATPase_C"/>
    <property type="match status" value="1"/>
</dbReference>
<feature type="region of interest" description="Disordered" evidence="18">
    <location>
        <begin position="1"/>
        <end position="35"/>
    </location>
</feature>
<feature type="compositionally biased region" description="Basic and acidic residues" evidence="18">
    <location>
        <begin position="24"/>
        <end position="33"/>
    </location>
</feature>
<dbReference type="SUPFAM" id="SSF81660">
    <property type="entry name" value="Metal cation-transporting ATPase, ATP-binding domain N"/>
    <property type="match status" value="1"/>
</dbReference>
<dbReference type="InterPro" id="IPR036412">
    <property type="entry name" value="HAD-like_sf"/>
</dbReference>
<evidence type="ECO:0000313" key="23">
    <source>
        <dbReference type="Proteomes" id="UP000226192"/>
    </source>
</evidence>
<organism evidence="22 23">
    <name type="scientific">Ophiocordyceps australis</name>
    <dbReference type="NCBI Taxonomy" id="1399860"/>
    <lineage>
        <taxon>Eukaryota</taxon>
        <taxon>Fungi</taxon>
        <taxon>Dikarya</taxon>
        <taxon>Ascomycota</taxon>
        <taxon>Pezizomycotina</taxon>
        <taxon>Sordariomycetes</taxon>
        <taxon>Hypocreomycetidae</taxon>
        <taxon>Hypocreales</taxon>
        <taxon>Ophiocordycipitaceae</taxon>
        <taxon>Ophiocordyceps</taxon>
    </lineage>
</organism>
<comment type="catalytic activity">
    <reaction evidence="15 17">
        <text>Ca(2+)(in) + ATP + H2O = Ca(2+)(out) + ADP + phosphate + H(+)</text>
        <dbReference type="Rhea" id="RHEA:18105"/>
        <dbReference type="ChEBI" id="CHEBI:15377"/>
        <dbReference type="ChEBI" id="CHEBI:15378"/>
        <dbReference type="ChEBI" id="CHEBI:29108"/>
        <dbReference type="ChEBI" id="CHEBI:30616"/>
        <dbReference type="ChEBI" id="CHEBI:43474"/>
        <dbReference type="ChEBI" id="CHEBI:456216"/>
        <dbReference type="EC" id="7.2.2.10"/>
    </reaction>
</comment>
<dbReference type="Proteomes" id="UP000226192">
    <property type="component" value="Unassembled WGS sequence"/>
</dbReference>
<keyword evidence="7 17" id="KW-0547">Nucleotide-binding</keyword>
<dbReference type="SUPFAM" id="SSF81653">
    <property type="entry name" value="Calcium ATPase, transduction domain A"/>
    <property type="match status" value="1"/>
</dbReference>
<feature type="transmembrane region" description="Helical" evidence="17">
    <location>
        <begin position="1011"/>
        <end position="1030"/>
    </location>
</feature>
<comment type="subcellular location">
    <subcellularLocation>
        <location evidence="17">Membrane</location>
        <topology evidence="17">Multi-pass membrane protein</topology>
    </subcellularLocation>
    <subcellularLocation>
        <location evidence="1">Vacuole membrane</location>
        <topology evidence="1">Multi-pass membrane protein</topology>
    </subcellularLocation>
</comment>
<dbReference type="InterPro" id="IPR006068">
    <property type="entry name" value="ATPase_P-typ_cation-transptr_C"/>
</dbReference>
<dbReference type="NCBIfam" id="TIGR01517">
    <property type="entry name" value="ATPase-IIB_Ca"/>
    <property type="match status" value="1"/>
</dbReference>
<keyword evidence="13 17" id="KW-0406">Ion transport</keyword>
<feature type="transmembrane region" description="Helical" evidence="17">
    <location>
        <begin position="203"/>
        <end position="223"/>
    </location>
</feature>
<comment type="function">
    <text evidence="16">This magnesium-dependent enzyme catalyzes the hydrolysis of ATP coupled with the transport of calcium. Transports the calcium to the vacuole and participates in the control of the cytosolic free calcium.</text>
</comment>
<keyword evidence="2 17" id="KW-0813">Transport</keyword>
<evidence type="ECO:0000256" key="4">
    <source>
        <dbReference type="ARBA" id="ARBA00022568"/>
    </source>
</evidence>
<dbReference type="SUPFAM" id="SSF56784">
    <property type="entry name" value="HAD-like"/>
    <property type="match status" value="1"/>
</dbReference>
<dbReference type="InterPro" id="IPR023298">
    <property type="entry name" value="ATPase_P-typ_TM_dom_sf"/>
</dbReference>
<evidence type="ECO:0000259" key="19">
    <source>
        <dbReference type="Pfam" id="PF00122"/>
    </source>
</evidence>
<dbReference type="PRINTS" id="PR00120">
    <property type="entry name" value="HATPASE"/>
</dbReference>
<dbReference type="NCBIfam" id="TIGR01494">
    <property type="entry name" value="ATPase_P-type"/>
    <property type="match status" value="1"/>
</dbReference>
<keyword evidence="12 17" id="KW-1133">Transmembrane helix</keyword>
<sequence length="1302" mass="141837">MAHNTLAPDGLIEPVAAPPRPRRPWLEEFRDDGPPPDNSFAFTPWQLHRLLTVRTLAALDAFGGLRGLAAGLRTDAAAGLSADETSLDGTVSFEEAVAAGRQGRRATVQPLGETVSSSLPAAASPSSPPPLPRAAPPPAAAQTSCVSASASASASVQHALRMVSDAPTPSFIDRRRIFGSNLLPRRHHKSFFRLMWAAFNDKLLILLSITAFISLTIGLYQTFTAEGGSIEWVDGVTVVAAVIVIILASAANDWQQNHKFEKLNERKDQRDVTVFRSGKACRVLINNVLVGDVLHIEAGEVIAVDGVLISASGLHIDESPVSGEQQLVHKTVPSDHDALHAPLADPFILSGTTVIRGVGRYLVTAVGSNSTHGRTLMSLREDVPETPLQAKLARLGKQLIMFGAIVGSIFFVLLFIWFLVDLSRPGSDLSKQSSTGKAEVFFDYLMISIALVIITVPEGLALNATIALAFATKRMLRDNNLVRRIRSCEIMGNATCICSDKTGTLTQNKMTVVAGCIGLEGYFDDVYSLPPLPSSAGPSGTSARSSTESVSQVRVKRPDTSARLAASLSPDVKLLIKDSIALNSTAFESDEKVATSDFFGSSTEMALLKFSRDHLGMGLLREERANSVIVNTLPFDSSRKWMATLIKLSDGRYRLLVKGAAELVFEYCAFAIGDVTYELTSERLEEEDRTNVRECIRDYAERSLRPVAIACRDLEASDVFESPDDDPATVNLDWLTSGLTFVGLLGICDPLRPEVVDSVRICQNAGVFVRMVTGDNFVTAKAVAAECGIYTAGGIAMDGPTFRRLLPAQLDEVIPRLQVLARSSPEDKLLLVTHLRSMRETVAVTGDGTNDALALRAADVGFAMGVQGTEVAKEAASIILLDDNFASIVKALGWGRTVNDAVKKFCQFEFTINITAGIVTIVSTLAGDGDSIFSVVQLLWINLIMDIFASLGLATDQPSAEFLKRKPEPRNSPIISITMWKMILGQAIYQLAVVLSVHYSGWKTNGPQSRVRLQTFVFNIYVWMQFFNQYNCRRIDNKLDLFFQNPLRNPWFLGVQLVTVAGQVIIVFKGGKAFETEPLSGEQWGWSMLFGVSTIVAGLVIRCIPDVYAAWLFHLVWRILGHVSMPLRRPWRALVACKSRLVSKCRCRAKPQDVALALADDTAAHADLKGALTQSQREVVGSAASDYTDAAVADKRIDLRQLVDAARAGQPTPGDVLEVHPQTSATDPVLLRRACAARGDKAVPPSQDVAVLCWFKRQPQVAQRRGRLRTLAEWVEPARSRRKTLGKIRGVTVEDFLRSKRR</sequence>
<evidence type="ECO:0000256" key="9">
    <source>
        <dbReference type="ARBA" id="ARBA00022840"/>
    </source>
</evidence>
<evidence type="ECO:0000256" key="15">
    <source>
        <dbReference type="ARBA" id="ARBA00048694"/>
    </source>
</evidence>
<feature type="transmembrane region" description="Helical" evidence="17">
    <location>
        <begin position="1088"/>
        <end position="1120"/>
    </location>
</feature>
<dbReference type="PANTHER" id="PTHR24093:SF369">
    <property type="entry name" value="CALCIUM-TRANSPORTING ATPASE"/>
    <property type="match status" value="1"/>
</dbReference>
<evidence type="ECO:0000256" key="14">
    <source>
        <dbReference type="ARBA" id="ARBA00023136"/>
    </source>
</evidence>
<dbReference type="STRING" id="1399860.A0A2C5YEF5"/>
<dbReference type="PROSITE" id="PS00154">
    <property type="entry name" value="ATPASE_E1_E2"/>
    <property type="match status" value="1"/>
</dbReference>
<dbReference type="SFLD" id="SFLDS00003">
    <property type="entry name" value="Haloacid_Dehalogenase"/>
    <property type="match status" value="1"/>
</dbReference>
<evidence type="ECO:0000256" key="3">
    <source>
        <dbReference type="ARBA" id="ARBA00022554"/>
    </source>
</evidence>
<dbReference type="InterPro" id="IPR004014">
    <property type="entry name" value="ATPase_P-typ_cation-transptr_N"/>
</dbReference>
<feature type="compositionally biased region" description="Low complexity" evidence="18">
    <location>
        <begin position="116"/>
        <end position="125"/>
    </location>
</feature>
<keyword evidence="6" id="KW-0479">Metal-binding</keyword>
<evidence type="ECO:0000256" key="17">
    <source>
        <dbReference type="RuleBase" id="RU361146"/>
    </source>
</evidence>
<feature type="region of interest" description="Disordered" evidence="18">
    <location>
        <begin position="112"/>
        <end position="142"/>
    </location>
</feature>
<feature type="transmembrane region" description="Helical" evidence="17">
    <location>
        <begin position="440"/>
        <end position="471"/>
    </location>
</feature>
<keyword evidence="14 17" id="KW-0472">Membrane</keyword>
<keyword evidence="10" id="KW-0460">Magnesium</keyword>
<feature type="transmembrane region" description="Helical" evidence="17">
    <location>
        <begin position="974"/>
        <end position="999"/>
    </location>
</feature>
<dbReference type="Gene3D" id="2.70.150.10">
    <property type="entry name" value="Calcium-transporting ATPase, cytoplasmic transduction domain A"/>
    <property type="match status" value="1"/>
</dbReference>
<dbReference type="PRINTS" id="PR00119">
    <property type="entry name" value="CATATPASE"/>
</dbReference>
<dbReference type="GO" id="GO:0005388">
    <property type="term" value="F:P-type calcium transporter activity"/>
    <property type="evidence" value="ECO:0007669"/>
    <property type="project" value="UniProtKB-EC"/>
</dbReference>
<dbReference type="FunFam" id="3.40.50.1000:FF:000018">
    <property type="entry name" value="Calcium-transporting ATPase"/>
    <property type="match status" value="1"/>
</dbReference>
<dbReference type="GO" id="GO:0046872">
    <property type="term" value="F:metal ion binding"/>
    <property type="evidence" value="ECO:0007669"/>
    <property type="project" value="UniProtKB-KW"/>
</dbReference>
<feature type="compositionally biased region" description="Pro residues" evidence="18">
    <location>
        <begin position="126"/>
        <end position="139"/>
    </location>
</feature>
<dbReference type="InterPro" id="IPR006408">
    <property type="entry name" value="P-type_ATPase_IIB"/>
</dbReference>
<dbReference type="InterPro" id="IPR018303">
    <property type="entry name" value="ATPase_P-typ_P_site"/>
</dbReference>
<evidence type="ECO:0000313" key="22">
    <source>
        <dbReference type="EMBL" id="PHH65364.1"/>
    </source>
</evidence>
<evidence type="ECO:0000256" key="16">
    <source>
        <dbReference type="ARBA" id="ARBA00059328"/>
    </source>
</evidence>
<feature type="transmembrane region" description="Helical" evidence="17">
    <location>
        <begin position="1051"/>
        <end position="1068"/>
    </location>
</feature>
<dbReference type="Pfam" id="PF00690">
    <property type="entry name" value="Cation_ATPase_N"/>
    <property type="match status" value="1"/>
</dbReference>
<evidence type="ECO:0000256" key="1">
    <source>
        <dbReference type="ARBA" id="ARBA00004128"/>
    </source>
</evidence>
<evidence type="ECO:0000256" key="18">
    <source>
        <dbReference type="SAM" id="MobiDB-lite"/>
    </source>
</evidence>
<evidence type="ECO:0000256" key="12">
    <source>
        <dbReference type="ARBA" id="ARBA00022989"/>
    </source>
</evidence>
<keyword evidence="11" id="KW-1278">Translocase</keyword>
<keyword evidence="4 17" id="KW-0109">Calcium transport</keyword>
<keyword evidence="3" id="KW-0926">Vacuole</keyword>
<dbReference type="Pfam" id="PF00122">
    <property type="entry name" value="E1-E2_ATPase"/>
    <property type="match status" value="1"/>
</dbReference>
<evidence type="ECO:0000256" key="5">
    <source>
        <dbReference type="ARBA" id="ARBA00022692"/>
    </source>
</evidence>
<keyword evidence="9 17" id="KW-0067">ATP-binding</keyword>
<dbReference type="GO" id="GO:0006874">
    <property type="term" value="P:intracellular calcium ion homeostasis"/>
    <property type="evidence" value="ECO:0007669"/>
    <property type="project" value="TreeGrafter"/>
</dbReference>